<gene>
    <name evidence="1" type="ORF">DET48_12188</name>
</gene>
<dbReference type="EMBL" id="QLTR01000021">
    <property type="protein sequence ID" value="RAS60582.1"/>
    <property type="molecule type" value="Genomic_DNA"/>
</dbReference>
<dbReference type="AlphaFoldDB" id="A0A329E7G2"/>
<evidence type="ECO:0000313" key="1">
    <source>
        <dbReference type="EMBL" id="RAS60582.1"/>
    </source>
</evidence>
<dbReference type="Proteomes" id="UP000248729">
    <property type="component" value="Unassembled WGS sequence"/>
</dbReference>
<dbReference type="RefSeq" id="WP_220089754.1">
    <property type="nucleotide sequence ID" value="NZ_QLTR01000021.1"/>
</dbReference>
<proteinExistence type="predicted"/>
<protein>
    <submittedName>
        <fullName evidence="1">Uncharacterized protein</fullName>
    </submittedName>
</protein>
<reference evidence="1 2" key="1">
    <citation type="submission" date="2018-06" db="EMBL/GenBank/DDBJ databases">
        <title>Freshwater and sediment microbial communities from various areas in North America, analyzing microbe dynamics in response to fracking.</title>
        <authorList>
            <person name="Lamendella R."/>
        </authorList>
    </citation>
    <scope>NUCLEOTIDE SEQUENCE [LARGE SCALE GENOMIC DNA]</scope>
    <source>
        <strain evidence="1 2">99A</strain>
    </source>
</reference>
<evidence type="ECO:0000313" key="2">
    <source>
        <dbReference type="Proteomes" id="UP000248729"/>
    </source>
</evidence>
<organism evidence="1 2">
    <name type="scientific">Vibrio diazotrophicus</name>
    <dbReference type="NCBI Taxonomy" id="685"/>
    <lineage>
        <taxon>Bacteria</taxon>
        <taxon>Pseudomonadati</taxon>
        <taxon>Pseudomonadota</taxon>
        <taxon>Gammaproteobacteria</taxon>
        <taxon>Vibrionales</taxon>
        <taxon>Vibrionaceae</taxon>
        <taxon>Vibrio</taxon>
    </lineage>
</organism>
<feature type="non-terminal residue" evidence="1">
    <location>
        <position position="1"/>
    </location>
</feature>
<name>A0A329E7G2_VIBDI</name>
<sequence length="77" mass="8548">AGSFLISLSWSKDLITEPAFSSLLFLSRVQVNFIASFFTTENKSKAPKTSYKGESFSSVITTPQRIGCDMAHFNYIS</sequence>
<comment type="caution">
    <text evidence="1">The sequence shown here is derived from an EMBL/GenBank/DDBJ whole genome shotgun (WGS) entry which is preliminary data.</text>
</comment>
<accession>A0A329E7G2</accession>